<dbReference type="Proteomes" id="UP001320544">
    <property type="component" value="Chromosome"/>
</dbReference>
<dbReference type="NCBIfam" id="TIGR00254">
    <property type="entry name" value="GGDEF"/>
    <property type="match status" value="1"/>
</dbReference>
<dbReference type="InterPro" id="IPR001633">
    <property type="entry name" value="EAL_dom"/>
</dbReference>
<dbReference type="InterPro" id="IPR000160">
    <property type="entry name" value="GGDEF_dom"/>
</dbReference>
<dbReference type="CDD" id="cd01948">
    <property type="entry name" value="EAL"/>
    <property type="match status" value="1"/>
</dbReference>
<keyword evidence="5" id="KW-1185">Reference proteome</keyword>
<dbReference type="SMART" id="SM00062">
    <property type="entry name" value="PBPb"/>
    <property type="match status" value="2"/>
</dbReference>
<dbReference type="SUPFAM" id="SSF141868">
    <property type="entry name" value="EAL domain-like"/>
    <property type="match status" value="1"/>
</dbReference>
<feature type="domain" description="GGDEF" evidence="3">
    <location>
        <begin position="561"/>
        <end position="697"/>
    </location>
</feature>
<dbReference type="Gene3D" id="3.30.70.270">
    <property type="match status" value="1"/>
</dbReference>
<evidence type="ECO:0000259" key="2">
    <source>
        <dbReference type="PROSITE" id="PS50883"/>
    </source>
</evidence>
<dbReference type="InterPro" id="IPR001638">
    <property type="entry name" value="Solute-binding_3/MltF_N"/>
</dbReference>
<dbReference type="SUPFAM" id="SSF53850">
    <property type="entry name" value="Periplasmic binding protein-like II"/>
    <property type="match status" value="2"/>
</dbReference>
<dbReference type="InterPro" id="IPR035919">
    <property type="entry name" value="EAL_sf"/>
</dbReference>
<keyword evidence="1" id="KW-1133">Transmembrane helix</keyword>
<gene>
    <name evidence="4" type="ORF">CE91St30_26970</name>
</gene>
<dbReference type="InterPro" id="IPR050706">
    <property type="entry name" value="Cyclic-di-GMP_PDE-like"/>
</dbReference>
<feature type="transmembrane region" description="Helical" evidence="1">
    <location>
        <begin position="496"/>
        <end position="519"/>
    </location>
</feature>
<dbReference type="InterPro" id="IPR029787">
    <property type="entry name" value="Nucleotide_cyclase"/>
</dbReference>
<dbReference type="InterPro" id="IPR043128">
    <property type="entry name" value="Rev_trsase/Diguanyl_cyclase"/>
</dbReference>
<dbReference type="Pfam" id="PF00497">
    <property type="entry name" value="SBP_bac_3"/>
    <property type="match status" value="1"/>
</dbReference>
<accession>A0ABM7WLU4</accession>
<dbReference type="PROSITE" id="PS50883">
    <property type="entry name" value="EAL"/>
    <property type="match status" value="1"/>
</dbReference>
<dbReference type="PANTHER" id="PTHR33121:SF70">
    <property type="entry name" value="SIGNALING PROTEIN YKOW"/>
    <property type="match status" value="1"/>
</dbReference>
<dbReference type="SMART" id="SM00052">
    <property type="entry name" value="EAL"/>
    <property type="match status" value="1"/>
</dbReference>
<name>A0ABM7WLU4_9ACTN</name>
<dbReference type="SUPFAM" id="SSF55073">
    <property type="entry name" value="Nucleotide cyclase"/>
    <property type="match status" value="1"/>
</dbReference>
<organism evidence="4 5">
    <name type="scientific">Raoultibacter timonensis</name>
    <dbReference type="NCBI Taxonomy" id="1907662"/>
    <lineage>
        <taxon>Bacteria</taxon>
        <taxon>Bacillati</taxon>
        <taxon>Actinomycetota</taxon>
        <taxon>Coriobacteriia</taxon>
        <taxon>Eggerthellales</taxon>
        <taxon>Eggerthellaceae</taxon>
        <taxon>Raoultibacter</taxon>
    </lineage>
</organism>
<protein>
    <submittedName>
        <fullName evidence="4">Diguanylate phosphodiesterase</fullName>
    </submittedName>
</protein>
<sequence>MAVCLIACIGKPLPEAFAESTDDPASKKAVSVAYYEDGDYMHRNDDGSYAGYNIDYLNEIARYADWSYEFVDFETWEEAYDAIAAGEVDILPSVYHSDARDADMLFSKTPVCSIYTAINVRIDDDRFAYDDFSAFQNMRVGVIEGGLDARAFESYCEKNGVSVEIVPFGETPLLTDALDQGELDAIAITYLGVNTQYKTVAQFSPEPLYIAIAKSRDDLKTAIDDATDRLLIRNPDYFTELYETYFSINTRQDPVFTRDEYAYIENAPTLTVAYDSFRTPLSYTDPTTGEYAGVTAMLFEDIERITGLQFTYVPVDDHDEALAMVEAGEADIVYAVDQSVELSSSSSMRTTGPYLKDPMAKIVGSNPTGTRIALPKGFSLAAEIAEDSQDHESTYYETPKQCFDAILDGKADMAYADIHVADYLLTEPQYDSLSLLALTDYTNNMAIGVSASADPLLVSILDRCVQFTSDSTMTRWVTETALISHPTSPADIIRQYPLQIIGGIALLFISGTGIFVYIYRSKTSNAQRITRLVYTDPLTGGWNLNRFQIEASRVLEEDGGHAHAMLFFDISRFKNFNAAFGYAEGDRFLVAMGNLLDQFVDENEFVARVSADQFVALLRWTGKENFERRFERLDKELNGLGILEKHRYRVLVFGGITVLEAGGETRKDPVSELIDCARYARESIGEASRSTVALYTSDMKERDIEQRTLQGEAVAALANGEFVAYYQPKVAIGTGEIVSLEALVRWVVPDRGIRNPVEFIDLFERNGFVVEVDLCVFRQACAYIKERIDAGLPIVPIACNFSRLHLLDDRFPSTLKRIVDEYDVPIDLLELELTESIVMEDLARAESMCRALKDLGFRITIDDFGSGYSSLGALQHLPIDVLKIDRSLLVNSESGQRSKIIFEGIIEMSNRLDVSVIVEGVETIRQETMLRSYGSHLVIQGYLYSRPVTRAASEAQLDAGALLPVEEEPKTV</sequence>
<dbReference type="Pfam" id="PF00990">
    <property type="entry name" value="GGDEF"/>
    <property type="match status" value="1"/>
</dbReference>
<dbReference type="CDD" id="cd01949">
    <property type="entry name" value="GGDEF"/>
    <property type="match status" value="1"/>
</dbReference>
<dbReference type="SMART" id="SM00267">
    <property type="entry name" value="GGDEF"/>
    <property type="match status" value="1"/>
</dbReference>
<evidence type="ECO:0000259" key="3">
    <source>
        <dbReference type="PROSITE" id="PS50887"/>
    </source>
</evidence>
<dbReference type="PROSITE" id="PS50887">
    <property type="entry name" value="GGDEF"/>
    <property type="match status" value="1"/>
</dbReference>
<evidence type="ECO:0000256" key="1">
    <source>
        <dbReference type="SAM" id="Phobius"/>
    </source>
</evidence>
<evidence type="ECO:0000313" key="4">
    <source>
        <dbReference type="EMBL" id="BDE97364.1"/>
    </source>
</evidence>
<dbReference type="Gene3D" id="3.20.20.450">
    <property type="entry name" value="EAL domain"/>
    <property type="match status" value="1"/>
</dbReference>
<proteinExistence type="predicted"/>
<dbReference type="Gene3D" id="3.40.190.10">
    <property type="entry name" value="Periplasmic binding protein-like II"/>
    <property type="match status" value="4"/>
</dbReference>
<dbReference type="Pfam" id="PF00563">
    <property type="entry name" value="EAL"/>
    <property type="match status" value="1"/>
</dbReference>
<evidence type="ECO:0000313" key="5">
    <source>
        <dbReference type="Proteomes" id="UP001320544"/>
    </source>
</evidence>
<reference evidence="4 5" key="1">
    <citation type="submission" date="2022-01" db="EMBL/GenBank/DDBJ databases">
        <title>Novel bile acid biosynthetic pathways are enriched in the microbiome of centenarians.</title>
        <authorList>
            <person name="Sato Y."/>
            <person name="Atarashi K."/>
            <person name="Plichta R.D."/>
            <person name="Arai Y."/>
            <person name="Sasajima S."/>
            <person name="Kearney M.S."/>
            <person name="Suda W."/>
            <person name="Takeshita K."/>
            <person name="Sasaki T."/>
            <person name="Okamoto S."/>
            <person name="Skelly N.A."/>
            <person name="Okamura Y."/>
            <person name="Vlamakis H."/>
            <person name="Li Y."/>
            <person name="Tanoue T."/>
            <person name="Takei H."/>
            <person name="Nittono H."/>
            <person name="Narushima S."/>
            <person name="Irie J."/>
            <person name="Itoh H."/>
            <person name="Moriya K."/>
            <person name="Sugiura Y."/>
            <person name="Suematsu M."/>
            <person name="Moritoki N."/>
            <person name="Shibata S."/>
            <person name="Littman R.D."/>
            <person name="Fischbach A.M."/>
            <person name="Uwamino Y."/>
            <person name="Inoue T."/>
            <person name="Honda A."/>
            <person name="Hattori M."/>
            <person name="Murai T."/>
            <person name="Xavier J.R."/>
            <person name="Hirose N."/>
            <person name="Honda K."/>
        </authorList>
    </citation>
    <scope>NUCLEOTIDE SEQUENCE [LARGE SCALE GENOMIC DNA]</scope>
    <source>
        <strain evidence="4 5">CE91-St30</strain>
    </source>
</reference>
<keyword evidence="1" id="KW-0472">Membrane</keyword>
<dbReference type="PANTHER" id="PTHR33121">
    <property type="entry name" value="CYCLIC DI-GMP PHOSPHODIESTERASE PDEF"/>
    <property type="match status" value="1"/>
</dbReference>
<feature type="domain" description="EAL" evidence="2">
    <location>
        <begin position="706"/>
        <end position="961"/>
    </location>
</feature>
<keyword evidence="1" id="KW-0812">Transmembrane</keyword>
<dbReference type="EMBL" id="AP025564">
    <property type="protein sequence ID" value="BDE97364.1"/>
    <property type="molecule type" value="Genomic_DNA"/>
</dbReference>